<gene>
    <name evidence="2" type="ORF">N0V93_007182</name>
</gene>
<evidence type="ECO:0008006" key="4">
    <source>
        <dbReference type="Google" id="ProtNLM"/>
    </source>
</evidence>
<keyword evidence="3" id="KW-1185">Reference proteome</keyword>
<evidence type="ECO:0000313" key="3">
    <source>
        <dbReference type="Proteomes" id="UP001140453"/>
    </source>
</evidence>
<dbReference type="Proteomes" id="UP001140453">
    <property type="component" value="Unassembled WGS sequence"/>
</dbReference>
<feature type="chain" id="PRO_5040969574" description="Small secreted protein" evidence="1">
    <location>
        <begin position="18"/>
        <end position="189"/>
    </location>
</feature>
<name>A0A9W8YQ14_9PEZI</name>
<dbReference type="AlphaFoldDB" id="A0A9W8YQ14"/>
<accession>A0A9W8YQ14</accession>
<reference evidence="2" key="1">
    <citation type="submission" date="2022-10" db="EMBL/GenBank/DDBJ databases">
        <title>Tapping the CABI collections for fungal endophytes: first genome assemblies for Collariella, Neodidymelliopsis, Ascochyta clinopodiicola, Didymella pomorum, Didymosphaeria variabile, Neocosmospora piperis and Neocucurbitaria cava.</title>
        <authorList>
            <person name="Hill R."/>
        </authorList>
    </citation>
    <scope>NUCLEOTIDE SEQUENCE</scope>
    <source>
        <strain evidence="2">IMI 355082</strain>
    </source>
</reference>
<evidence type="ECO:0000313" key="2">
    <source>
        <dbReference type="EMBL" id="KAJ4389710.1"/>
    </source>
</evidence>
<sequence>MKYAAALTLALAAMALAKPMPAKGAKAAANANANGKANGNAAAAANAQQVQDNVNQWLQDIKDVNTFVDTALNLKSAQDISDAASTAFVAAQDEGTQNDNLAAAVQLDSLGALANKDLANQFGIIGPAINDTIFNPQNLQKNLDAINGARCPPPVGDGAILEEGAVQQAAAQAVGAVADAPEIPQACNA</sequence>
<keyword evidence="1" id="KW-0732">Signal</keyword>
<proteinExistence type="predicted"/>
<evidence type="ECO:0000256" key="1">
    <source>
        <dbReference type="SAM" id="SignalP"/>
    </source>
</evidence>
<dbReference type="EMBL" id="JAPEVB010000004">
    <property type="protein sequence ID" value="KAJ4389710.1"/>
    <property type="molecule type" value="Genomic_DNA"/>
</dbReference>
<comment type="caution">
    <text evidence="2">The sequence shown here is derived from an EMBL/GenBank/DDBJ whole genome shotgun (WGS) entry which is preliminary data.</text>
</comment>
<protein>
    <recommendedName>
        <fullName evidence="4">Small secreted protein</fullName>
    </recommendedName>
</protein>
<dbReference type="OrthoDB" id="5237698at2759"/>
<feature type="signal peptide" evidence="1">
    <location>
        <begin position="1"/>
        <end position="17"/>
    </location>
</feature>
<organism evidence="2 3">
    <name type="scientific">Gnomoniopsis smithogilvyi</name>
    <dbReference type="NCBI Taxonomy" id="1191159"/>
    <lineage>
        <taxon>Eukaryota</taxon>
        <taxon>Fungi</taxon>
        <taxon>Dikarya</taxon>
        <taxon>Ascomycota</taxon>
        <taxon>Pezizomycotina</taxon>
        <taxon>Sordariomycetes</taxon>
        <taxon>Sordariomycetidae</taxon>
        <taxon>Diaporthales</taxon>
        <taxon>Gnomoniaceae</taxon>
        <taxon>Gnomoniopsis</taxon>
    </lineage>
</organism>